<reference evidence="2 3" key="1">
    <citation type="submission" date="2018-10" db="EMBL/GenBank/DDBJ databases">
        <title>Genomic Encyclopedia of Type Strains, Phase IV (KMG-IV): sequencing the most valuable type-strain genomes for metagenomic binning, comparative biology and taxonomic classification.</title>
        <authorList>
            <person name="Goeker M."/>
        </authorList>
    </citation>
    <scope>NUCLEOTIDE SEQUENCE [LARGE SCALE GENOMIC DNA]</scope>
    <source>
        <strain evidence="2 3">DSM 4734</strain>
    </source>
</reference>
<gene>
    <name evidence="2" type="ORF">C7435_2410</name>
</gene>
<dbReference type="EMBL" id="RBIM01000005">
    <property type="protein sequence ID" value="RKQ96158.1"/>
    <property type="molecule type" value="Genomic_DNA"/>
</dbReference>
<evidence type="ECO:0000256" key="1">
    <source>
        <dbReference type="SAM" id="MobiDB-lite"/>
    </source>
</evidence>
<comment type="caution">
    <text evidence="2">The sequence shown here is derived from an EMBL/GenBank/DDBJ whole genome shotgun (WGS) entry which is preliminary data.</text>
</comment>
<dbReference type="Proteomes" id="UP000273675">
    <property type="component" value="Unassembled WGS sequence"/>
</dbReference>
<sequence length="106" mass="11788">MTGAARALLDLAKDFIAQSRADVALAREQIRLNDEAEAARRSAKAAWYRAVGASIEEVEIDLQIEEDAERIRRARQAGGPVPKPRWEASWELVDGRREGEGDEAED</sequence>
<organism evidence="2 3">
    <name type="scientific">Maricaulis maris</name>
    <dbReference type="NCBI Taxonomy" id="74318"/>
    <lineage>
        <taxon>Bacteria</taxon>
        <taxon>Pseudomonadati</taxon>
        <taxon>Pseudomonadota</taxon>
        <taxon>Alphaproteobacteria</taxon>
        <taxon>Maricaulales</taxon>
        <taxon>Maricaulaceae</taxon>
        <taxon>Maricaulis</taxon>
    </lineage>
</organism>
<dbReference type="AlphaFoldDB" id="A0A495D310"/>
<accession>A0A495D310</accession>
<feature type="compositionally biased region" description="Basic and acidic residues" evidence="1">
    <location>
        <begin position="84"/>
        <end position="99"/>
    </location>
</feature>
<proteinExistence type="predicted"/>
<evidence type="ECO:0000313" key="3">
    <source>
        <dbReference type="Proteomes" id="UP000273675"/>
    </source>
</evidence>
<name>A0A495D310_9PROT</name>
<feature type="region of interest" description="Disordered" evidence="1">
    <location>
        <begin position="74"/>
        <end position="106"/>
    </location>
</feature>
<protein>
    <submittedName>
        <fullName evidence="2">Uncharacterized protein</fullName>
    </submittedName>
</protein>
<evidence type="ECO:0000313" key="2">
    <source>
        <dbReference type="EMBL" id="RKQ96158.1"/>
    </source>
</evidence>